<dbReference type="GO" id="GO:0008488">
    <property type="term" value="F:gamma-glutamyl carboxylase activity"/>
    <property type="evidence" value="ECO:0007669"/>
    <property type="project" value="InterPro"/>
</dbReference>
<dbReference type="EMBL" id="LGRX02012466">
    <property type="protein sequence ID" value="KAK3267336.1"/>
    <property type="molecule type" value="Genomic_DNA"/>
</dbReference>
<keyword evidence="4" id="KW-1185">Reference proteome</keyword>
<dbReference type="Proteomes" id="UP001190700">
    <property type="component" value="Unassembled WGS sequence"/>
</dbReference>
<dbReference type="AlphaFoldDB" id="A0AAE0FXV7"/>
<name>A0AAE0FXV7_9CHLO</name>
<gene>
    <name evidence="3" type="ORF">CYMTET_24099</name>
</gene>
<dbReference type="InterPro" id="IPR053934">
    <property type="entry name" value="HTTM_dom"/>
</dbReference>
<feature type="transmembrane region" description="Helical" evidence="1">
    <location>
        <begin position="97"/>
        <end position="121"/>
    </location>
</feature>
<dbReference type="GO" id="GO:0019842">
    <property type="term" value="F:vitamin binding"/>
    <property type="evidence" value="ECO:0007669"/>
    <property type="project" value="TreeGrafter"/>
</dbReference>
<evidence type="ECO:0000259" key="2">
    <source>
        <dbReference type="Pfam" id="PF05090"/>
    </source>
</evidence>
<comment type="caution">
    <text evidence="3">The sequence shown here is derived from an EMBL/GenBank/DDBJ whole genome shotgun (WGS) entry which is preliminary data.</text>
</comment>
<dbReference type="Pfam" id="PF05090">
    <property type="entry name" value="HTTM"/>
    <property type="match status" value="1"/>
</dbReference>
<keyword evidence="1" id="KW-0812">Transmembrane</keyword>
<reference evidence="3 4" key="1">
    <citation type="journal article" date="2015" name="Genome Biol. Evol.">
        <title>Comparative Genomics of a Bacterivorous Green Alga Reveals Evolutionary Causalities and Consequences of Phago-Mixotrophic Mode of Nutrition.</title>
        <authorList>
            <person name="Burns J.A."/>
            <person name="Paasch A."/>
            <person name="Narechania A."/>
            <person name="Kim E."/>
        </authorList>
    </citation>
    <scope>NUCLEOTIDE SEQUENCE [LARGE SCALE GENOMIC DNA]</scope>
    <source>
        <strain evidence="3 4">PLY_AMNH</strain>
    </source>
</reference>
<keyword evidence="1" id="KW-1133">Transmembrane helix</keyword>
<dbReference type="InterPro" id="IPR007782">
    <property type="entry name" value="VKG_COase"/>
</dbReference>
<sequence length="221" mass="24309">MQQKTTEAISETSCELSQQRLSQLWLEEAVSSTPVGLFRILLGMCLYNFAVNDALGIIGGAARSAVVVPYFGMSLLRPAPLGYALDLLVCFALKMSATLLAVGLWTATATAVALSAFFYLVTLDATNYSNHHLLYVLALIILLYTNSSAHSLSIEGLLYARYRKLSRSTLPRWHLYALRMIFLQPHFWGVVNKFTFDGLIRSQPVRSGIDSLAGGRPSWGG</sequence>
<feature type="domain" description="HTTM" evidence="2">
    <location>
        <begin position="33"/>
        <end position="204"/>
    </location>
</feature>
<evidence type="ECO:0000313" key="3">
    <source>
        <dbReference type="EMBL" id="KAK3267336.1"/>
    </source>
</evidence>
<evidence type="ECO:0000313" key="4">
    <source>
        <dbReference type="Proteomes" id="UP001190700"/>
    </source>
</evidence>
<proteinExistence type="predicted"/>
<protein>
    <recommendedName>
        <fullName evidence="2">HTTM domain-containing protein</fullName>
    </recommendedName>
</protein>
<feature type="transmembrane region" description="Helical" evidence="1">
    <location>
        <begin position="133"/>
        <end position="160"/>
    </location>
</feature>
<dbReference type="PANTHER" id="PTHR12639:SF7">
    <property type="entry name" value="HTTM DOMAIN-CONTAINING PROTEIN"/>
    <property type="match status" value="1"/>
</dbReference>
<evidence type="ECO:0000256" key="1">
    <source>
        <dbReference type="SAM" id="Phobius"/>
    </source>
</evidence>
<organism evidence="3 4">
    <name type="scientific">Cymbomonas tetramitiformis</name>
    <dbReference type="NCBI Taxonomy" id="36881"/>
    <lineage>
        <taxon>Eukaryota</taxon>
        <taxon>Viridiplantae</taxon>
        <taxon>Chlorophyta</taxon>
        <taxon>Pyramimonadophyceae</taxon>
        <taxon>Pyramimonadales</taxon>
        <taxon>Pyramimonadaceae</taxon>
        <taxon>Cymbomonas</taxon>
    </lineage>
</organism>
<keyword evidence="1" id="KW-0472">Membrane</keyword>
<accession>A0AAE0FXV7</accession>
<dbReference type="PANTHER" id="PTHR12639">
    <property type="entry name" value="VITAMIN K-DEPENDENT GAMMA-CARBOXYLASE"/>
    <property type="match status" value="1"/>
</dbReference>